<comment type="caution">
    <text evidence="1">The sequence shown here is derived from an EMBL/GenBank/DDBJ whole genome shotgun (WGS) entry which is preliminary data.</text>
</comment>
<keyword evidence="2" id="KW-1185">Reference proteome</keyword>
<sequence length="106" mass="11729">MNDSKHAEADAASREAVRGGLAGAAKWGAGMAVVGGLGYLLSPVYRGLTVQFKVYIQMSGMVLGGMLEAEHRLRVYETRMRAQRRLATERAYWDAFDRRYGKDGDD</sequence>
<proteinExistence type="predicted"/>
<protein>
    <recommendedName>
        <fullName evidence="3">Imidazoleglycerol-phosphate dehydratase</fullName>
    </recommendedName>
</protein>
<name>A0AAN6ZHE6_9PEZI</name>
<evidence type="ECO:0000313" key="2">
    <source>
        <dbReference type="Proteomes" id="UP001304895"/>
    </source>
</evidence>
<gene>
    <name evidence="1" type="ORF">BT67DRAFT_397027</name>
</gene>
<dbReference type="PANTHER" id="PTHR39153">
    <property type="entry name" value="AGR244WP"/>
    <property type="match status" value="1"/>
</dbReference>
<dbReference type="PANTHER" id="PTHR39153:SF1">
    <property type="entry name" value="AGR244WP"/>
    <property type="match status" value="1"/>
</dbReference>
<dbReference type="Proteomes" id="UP001304895">
    <property type="component" value="Unassembled WGS sequence"/>
</dbReference>
<evidence type="ECO:0000313" key="1">
    <source>
        <dbReference type="EMBL" id="KAK4137978.1"/>
    </source>
</evidence>
<accession>A0AAN6ZHE6</accession>
<dbReference type="InterPro" id="IPR038882">
    <property type="entry name" value="Rcf3"/>
</dbReference>
<dbReference type="EMBL" id="MU853402">
    <property type="protein sequence ID" value="KAK4137978.1"/>
    <property type="molecule type" value="Genomic_DNA"/>
</dbReference>
<dbReference type="AlphaFoldDB" id="A0AAN6ZHE6"/>
<evidence type="ECO:0008006" key="3">
    <source>
        <dbReference type="Google" id="ProtNLM"/>
    </source>
</evidence>
<reference evidence="1" key="1">
    <citation type="journal article" date="2023" name="Mol. Phylogenet. Evol.">
        <title>Genome-scale phylogeny and comparative genomics of the fungal order Sordariales.</title>
        <authorList>
            <person name="Hensen N."/>
            <person name="Bonometti L."/>
            <person name="Westerberg I."/>
            <person name="Brannstrom I.O."/>
            <person name="Guillou S."/>
            <person name="Cros-Aarteil S."/>
            <person name="Calhoun S."/>
            <person name="Haridas S."/>
            <person name="Kuo A."/>
            <person name="Mondo S."/>
            <person name="Pangilinan J."/>
            <person name="Riley R."/>
            <person name="LaButti K."/>
            <person name="Andreopoulos B."/>
            <person name="Lipzen A."/>
            <person name="Chen C."/>
            <person name="Yan M."/>
            <person name="Daum C."/>
            <person name="Ng V."/>
            <person name="Clum A."/>
            <person name="Steindorff A."/>
            <person name="Ohm R.A."/>
            <person name="Martin F."/>
            <person name="Silar P."/>
            <person name="Natvig D.O."/>
            <person name="Lalanne C."/>
            <person name="Gautier V."/>
            <person name="Ament-Velasquez S.L."/>
            <person name="Kruys A."/>
            <person name="Hutchinson M.I."/>
            <person name="Powell A.J."/>
            <person name="Barry K."/>
            <person name="Miller A.N."/>
            <person name="Grigoriev I.V."/>
            <person name="Debuchy R."/>
            <person name="Gladieux P."/>
            <person name="Hiltunen Thoren M."/>
            <person name="Johannesson H."/>
        </authorList>
    </citation>
    <scope>NUCLEOTIDE SEQUENCE</scope>
    <source>
        <strain evidence="1">CBS 123565</strain>
    </source>
</reference>
<organism evidence="1 2">
    <name type="scientific">Trichocladium antarcticum</name>
    <dbReference type="NCBI Taxonomy" id="1450529"/>
    <lineage>
        <taxon>Eukaryota</taxon>
        <taxon>Fungi</taxon>
        <taxon>Dikarya</taxon>
        <taxon>Ascomycota</taxon>
        <taxon>Pezizomycotina</taxon>
        <taxon>Sordariomycetes</taxon>
        <taxon>Sordariomycetidae</taxon>
        <taxon>Sordariales</taxon>
        <taxon>Chaetomiaceae</taxon>
        <taxon>Trichocladium</taxon>
    </lineage>
</organism>
<reference evidence="1" key="2">
    <citation type="submission" date="2023-05" db="EMBL/GenBank/DDBJ databases">
        <authorList>
            <consortium name="Lawrence Berkeley National Laboratory"/>
            <person name="Steindorff A."/>
            <person name="Hensen N."/>
            <person name="Bonometti L."/>
            <person name="Westerberg I."/>
            <person name="Brannstrom I.O."/>
            <person name="Guillou S."/>
            <person name="Cros-Aarteil S."/>
            <person name="Calhoun S."/>
            <person name="Haridas S."/>
            <person name="Kuo A."/>
            <person name="Mondo S."/>
            <person name="Pangilinan J."/>
            <person name="Riley R."/>
            <person name="Labutti K."/>
            <person name="Andreopoulos B."/>
            <person name="Lipzen A."/>
            <person name="Chen C."/>
            <person name="Yanf M."/>
            <person name="Daum C."/>
            <person name="Ng V."/>
            <person name="Clum A."/>
            <person name="Ohm R."/>
            <person name="Martin F."/>
            <person name="Silar P."/>
            <person name="Natvig D."/>
            <person name="Lalanne C."/>
            <person name="Gautier V."/>
            <person name="Ament-Velasquez S.L."/>
            <person name="Kruys A."/>
            <person name="Hutchinson M.I."/>
            <person name="Powell A.J."/>
            <person name="Barry K."/>
            <person name="Miller A.N."/>
            <person name="Grigoriev I.V."/>
            <person name="Debuchy R."/>
            <person name="Gladieux P."/>
            <person name="Thoren M.H."/>
            <person name="Johannesson H."/>
        </authorList>
    </citation>
    <scope>NUCLEOTIDE SEQUENCE</scope>
    <source>
        <strain evidence="1">CBS 123565</strain>
    </source>
</reference>